<proteinExistence type="inferred from homology"/>
<reference evidence="15 16" key="1">
    <citation type="journal article" date="2024" name="Insects">
        <title>An Improved Chromosome-Level Genome Assembly of the Firefly Pyrocoelia pectoralis.</title>
        <authorList>
            <person name="Fu X."/>
            <person name="Meyer-Rochow V.B."/>
            <person name="Ballantyne L."/>
            <person name="Zhu X."/>
        </authorList>
    </citation>
    <scope>NUCLEOTIDE SEQUENCE [LARGE SCALE GENOMIC DNA]</scope>
    <source>
        <strain evidence="15">XCY_ONT2</strain>
    </source>
</reference>
<evidence type="ECO:0000256" key="12">
    <source>
        <dbReference type="SAM" id="Coils"/>
    </source>
</evidence>
<keyword evidence="4" id="KW-0547">Nucleotide-binding</keyword>
<evidence type="ECO:0000313" key="15">
    <source>
        <dbReference type="EMBL" id="KAK5646128.1"/>
    </source>
</evidence>
<evidence type="ECO:0000256" key="5">
    <source>
        <dbReference type="ARBA" id="ARBA00022776"/>
    </source>
</evidence>
<keyword evidence="10" id="KW-0131">Cell cycle</keyword>
<feature type="coiled-coil region" evidence="12">
    <location>
        <begin position="416"/>
        <end position="482"/>
    </location>
</feature>
<dbReference type="EMBL" id="JAVRBK010000003">
    <property type="protein sequence ID" value="KAK5646128.1"/>
    <property type="molecule type" value="Genomic_DNA"/>
</dbReference>
<name>A0AAN7VJ69_9COLE</name>
<evidence type="ECO:0000256" key="10">
    <source>
        <dbReference type="ARBA" id="ARBA00023306"/>
    </source>
</evidence>
<evidence type="ECO:0000256" key="4">
    <source>
        <dbReference type="ARBA" id="ARBA00022741"/>
    </source>
</evidence>
<evidence type="ECO:0000256" key="11">
    <source>
        <dbReference type="PIRNR" id="PIRNR005719"/>
    </source>
</evidence>
<gene>
    <name evidence="15" type="ORF">RI129_004592</name>
</gene>
<dbReference type="FunFam" id="3.40.50.300:FF:000585">
    <property type="entry name" value="Structural maintenance of chromosomes 4"/>
    <property type="match status" value="1"/>
</dbReference>
<dbReference type="GO" id="GO:0000796">
    <property type="term" value="C:condensin complex"/>
    <property type="evidence" value="ECO:0007669"/>
    <property type="project" value="TreeGrafter"/>
</dbReference>
<dbReference type="SMART" id="SM00968">
    <property type="entry name" value="SMC_hinge"/>
    <property type="match status" value="1"/>
</dbReference>
<evidence type="ECO:0000256" key="9">
    <source>
        <dbReference type="ARBA" id="ARBA00023242"/>
    </source>
</evidence>
<dbReference type="Proteomes" id="UP001329430">
    <property type="component" value="Chromosome 3"/>
</dbReference>
<dbReference type="InterPro" id="IPR010935">
    <property type="entry name" value="SMC_hinge"/>
</dbReference>
<feature type="coiled-coil region" evidence="12">
    <location>
        <begin position="307"/>
        <end position="373"/>
    </location>
</feature>
<organism evidence="15 16">
    <name type="scientific">Pyrocoelia pectoralis</name>
    <dbReference type="NCBI Taxonomy" id="417401"/>
    <lineage>
        <taxon>Eukaryota</taxon>
        <taxon>Metazoa</taxon>
        <taxon>Ecdysozoa</taxon>
        <taxon>Arthropoda</taxon>
        <taxon>Hexapoda</taxon>
        <taxon>Insecta</taxon>
        <taxon>Pterygota</taxon>
        <taxon>Neoptera</taxon>
        <taxon>Endopterygota</taxon>
        <taxon>Coleoptera</taxon>
        <taxon>Polyphaga</taxon>
        <taxon>Elateriformia</taxon>
        <taxon>Elateroidea</taxon>
        <taxon>Lampyridae</taxon>
        <taxon>Lampyrinae</taxon>
        <taxon>Pyrocoelia</taxon>
    </lineage>
</organism>
<dbReference type="GO" id="GO:0005524">
    <property type="term" value="F:ATP binding"/>
    <property type="evidence" value="ECO:0007669"/>
    <property type="project" value="UniProtKB-KW"/>
</dbReference>
<keyword evidence="5" id="KW-0498">Mitosis</keyword>
<dbReference type="PIRSF" id="PIRSF005719">
    <property type="entry name" value="SMC"/>
    <property type="match status" value="1"/>
</dbReference>
<dbReference type="Gene3D" id="1.20.1060.20">
    <property type="match status" value="1"/>
</dbReference>
<dbReference type="InterPro" id="IPR027417">
    <property type="entry name" value="P-loop_NTPase"/>
</dbReference>
<evidence type="ECO:0000256" key="1">
    <source>
        <dbReference type="ARBA" id="ARBA00004123"/>
    </source>
</evidence>
<dbReference type="FunFam" id="3.40.50.300:FF:000481">
    <property type="entry name" value="Structural maintenance of chromosomes 4"/>
    <property type="match status" value="1"/>
</dbReference>
<evidence type="ECO:0000256" key="6">
    <source>
        <dbReference type="ARBA" id="ARBA00022840"/>
    </source>
</evidence>
<dbReference type="Pfam" id="PF06470">
    <property type="entry name" value="SMC_hinge"/>
    <property type="match status" value="1"/>
</dbReference>
<evidence type="ECO:0000256" key="2">
    <source>
        <dbReference type="ARBA" id="ARBA00006005"/>
    </source>
</evidence>
<comment type="caution">
    <text evidence="15">The sequence shown here is derived from an EMBL/GenBank/DDBJ whole genome shotgun (WGS) entry which is preliminary data.</text>
</comment>
<dbReference type="PANTHER" id="PTHR18937:SF172">
    <property type="entry name" value="STRUCTURAL MAINTENANCE OF CHROMOSOMES PROTEIN"/>
    <property type="match status" value="1"/>
</dbReference>
<keyword evidence="7 12" id="KW-0175">Coiled coil</keyword>
<keyword evidence="16" id="KW-1185">Reference proteome</keyword>
<evidence type="ECO:0000256" key="7">
    <source>
        <dbReference type="ARBA" id="ARBA00023054"/>
    </source>
</evidence>
<comment type="subcellular location">
    <subcellularLocation>
        <location evidence="1 11">Nucleus</location>
    </subcellularLocation>
</comment>
<feature type="coiled-coil region" evidence="12">
    <location>
        <begin position="877"/>
        <end position="981"/>
    </location>
</feature>
<feature type="compositionally biased region" description="Acidic residues" evidence="13">
    <location>
        <begin position="14"/>
        <end position="31"/>
    </location>
</feature>
<dbReference type="SUPFAM" id="SSF52540">
    <property type="entry name" value="P-loop containing nucleoside triphosphate hydrolases"/>
    <property type="match status" value="1"/>
</dbReference>
<dbReference type="FunFam" id="3.30.70.1620:FF:000003">
    <property type="entry name" value="Structural maintenance of chromosomes 4"/>
    <property type="match status" value="1"/>
</dbReference>
<feature type="coiled-coil region" evidence="12">
    <location>
        <begin position="1083"/>
        <end position="1110"/>
    </location>
</feature>
<evidence type="ECO:0000256" key="3">
    <source>
        <dbReference type="ARBA" id="ARBA00022618"/>
    </source>
</evidence>
<evidence type="ECO:0000313" key="16">
    <source>
        <dbReference type="Proteomes" id="UP001329430"/>
    </source>
</evidence>
<dbReference type="GO" id="GO:0007076">
    <property type="term" value="P:mitotic chromosome condensation"/>
    <property type="evidence" value="ECO:0007669"/>
    <property type="project" value="TreeGrafter"/>
</dbReference>
<comment type="similarity">
    <text evidence="2">Belongs to the SMC family. SMC4 subfamily.</text>
</comment>
<dbReference type="InterPro" id="IPR036277">
    <property type="entry name" value="SMC_hinge_sf"/>
</dbReference>
<dbReference type="InterPro" id="IPR024704">
    <property type="entry name" value="SMC"/>
</dbReference>
<evidence type="ECO:0000259" key="14">
    <source>
        <dbReference type="SMART" id="SM00968"/>
    </source>
</evidence>
<dbReference type="Gene3D" id="3.40.50.300">
    <property type="entry name" value="P-loop containing nucleotide triphosphate hydrolases"/>
    <property type="match status" value="2"/>
</dbReference>
<keyword evidence="8" id="KW-0226">DNA condensation</keyword>
<feature type="coiled-coil region" evidence="12">
    <location>
        <begin position="754"/>
        <end position="809"/>
    </location>
</feature>
<feature type="domain" description="SMC hinge" evidence="14">
    <location>
        <begin position="590"/>
        <end position="706"/>
    </location>
</feature>
<protein>
    <recommendedName>
        <fullName evidence="11">Structural maintenance of chromosomes protein</fullName>
    </recommendedName>
</protein>
<dbReference type="PANTHER" id="PTHR18937">
    <property type="entry name" value="STRUCTURAL MAINTENANCE OF CHROMOSOMES SMC FAMILY MEMBER"/>
    <property type="match status" value="1"/>
</dbReference>
<sequence>MSSKKTQKRKLPEGDESEDDDVCGNQDLSDEEGGIRVDGIYIPPPPRLACLANNTGPRLVITDISNYFFKSYAGTQVLGPFHKCFNAIVGPNGSGKSNVIDAMLFVFGYRATRIRCKKISVLLHNSEHYANVQSCTVSVRFAEIIDKAGEDFEIVQGSEFEIARTAHKDNSSYYTLNGSRVQFKEVAKKLRLHGVDLDHNRFLILQGEVEQIAMMKNKGQSEHETGMLEYLEDIIGTSRFKVPLVKLEERVELLADQRSEKLNRVKLVERELDELKKPMEDAVEFLQLENTIVLSKNIIFQWHICEAEEKIKEIEEQKSEVAAAQKELAEKLVNIQKDKHQREINMKEACKKYDTLQKRNESVKEAFDVANNRDIQLQAEMTQINKTRKKTKELLAEEHKKLAEYGKIPHENESTIEECLAKEAKMAAKKEKLEAEKIILLNSLREATVELQEQKEHLQTELVQLNKEVDETKSALTLAESELNIYVSNEESEKKKLENIQKVHTNIKENISVKSKEINDLKKKIPTSKQTLKEAIDNLNRVKNQEGKLIDEIRTRRTSLAEVKSSMQASRSRGRVLDSLMQQKREGTCPGLFGRLGDLGAINQKYDVAISTACGPLDNIVVDTVTTAQWCIEFLKKTDVGRATFIALEKQEHLRDRANSSIVTPENVPRLFDLITIADERIRPAFYYALRDTLVANDLDQATRIAYGRQRYRVVTLSGQLIETTGTMSGGGRTVLRGRMGQSVAVSTTDPKDVQRMEERLQSIQESIRTLREEQASYERIINTLEPEVKQMEIDMRKFTIELESYKQQEPLIAEQLEMQKVKSNSTKADAGTVKKLTHIVNKKRDLYSKAAEAAGEVQVQVDRLTNEIKEKTVGKMKVMDKNLRDVQNTIDKCKSEVTRRNVATKTAQRNEKKSTEKIANMEKEITDMENKLRNMKAQREEIENDGKQLLESIEGIAAELADLEKQHSDFKKLVGELAKEENIIKSEKIDVDQKCKTYDANINEQRGEIHSHRSKLTKLKLQEIPERPLEELKTFSPEELKEKDVKNLQRQLTFNENQIKSAKPNLNAITEFRKKQMVYIERSKELDELSQQKAKVKEALDNVRHKRKEEFATGYNIIRLKLKEMYQMITLGGDADFEYVDTFDPFTEGIQFNVRPPKKSWKNISNLSGGEKTLSSLALVFALHYYKPSPLYVMDEIDAALDFKNVSIVANYIKERTKDAQFIIISLRSNMFELCDNLIGIYKTFNCTKSICIDPRLYDKQAKQAGTQQTGNVGGDIPTTSPRQNILCNESDDSNCEENDSVRRCSTTSTVSGSVVDTSLFDNDSQMVVDESC</sequence>
<evidence type="ECO:0000256" key="13">
    <source>
        <dbReference type="SAM" id="MobiDB-lite"/>
    </source>
</evidence>
<dbReference type="Gene3D" id="1.10.287.1490">
    <property type="match status" value="1"/>
</dbReference>
<dbReference type="GO" id="GO:0005634">
    <property type="term" value="C:nucleus"/>
    <property type="evidence" value="ECO:0007669"/>
    <property type="project" value="UniProtKB-SubCell"/>
</dbReference>
<dbReference type="GO" id="GO:0016887">
    <property type="term" value="F:ATP hydrolysis activity"/>
    <property type="evidence" value="ECO:0007669"/>
    <property type="project" value="InterPro"/>
</dbReference>
<dbReference type="SUPFAM" id="SSF75553">
    <property type="entry name" value="Smc hinge domain"/>
    <property type="match status" value="1"/>
</dbReference>
<keyword evidence="6" id="KW-0067">ATP-binding</keyword>
<accession>A0AAN7VJ69</accession>
<dbReference type="Pfam" id="PF02463">
    <property type="entry name" value="SMC_N"/>
    <property type="match status" value="1"/>
</dbReference>
<keyword evidence="3" id="KW-0132">Cell division</keyword>
<dbReference type="InterPro" id="IPR003395">
    <property type="entry name" value="RecF/RecN/SMC_N"/>
</dbReference>
<feature type="region of interest" description="Disordered" evidence="13">
    <location>
        <begin position="1"/>
        <end position="31"/>
    </location>
</feature>
<evidence type="ECO:0000256" key="8">
    <source>
        <dbReference type="ARBA" id="ARBA00023067"/>
    </source>
</evidence>
<keyword evidence="9 11" id="KW-0539">Nucleus</keyword>
<dbReference type="GO" id="GO:0051301">
    <property type="term" value="P:cell division"/>
    <property type="evidence" value="ECO:0007669"/>
    <property type="project" value="UniProtKB-KW"/>
</dbReference>
<dbReference type="Gene3D" id="3.30.70.1620">
    <property type="match status" value="1"/>
</dbReference>